<evidence type="ECO:0000313" key="3">
    <source>
        <dbReference type="Proteomes" id="UP000033054"/>
    </source>
</evidence>
<dbReference type="PATRIC" id="fig|1379870.5.peg.4237"/>
<accession>A0A0E3V927</accession>
<feature type="chain" id="PRO_5002413899" description="Outer membrane protein beta-barrel domain-containing protein" evidence="1">
    <location>
        <begin position="21"/>
        <end position="259"/>
    </location>
</feature>
<protein>
    <recommendedName>
        <fullName evidence="4">Outer membrane protein beta-barrel domain-containing protein</fullName>
    </recommendedName>
</protein>
<sequence>MMKQLIGLLVISAFPLFTFAQSPVSARLSSGYDLGMAYSKSNYNPSITYYQLINIGERKRFSLGWTARLGAFYGDNINYYTAPARLTRGKTGFNALSGPVLVSNIDTVRYDYMSNTSLNVGIRAQVNLGRVELGVSADLLGFSFGKSRIGRYQSSDGQFRIKSSTGSDSTTAYFRGANTFQKSRPSILNVRLLGDNDIGTLSTEVYARIRVSQRIGIKLGYQWLTTETTVSNRDIVADNNRFRNRANMAYVAVTIPVFY</sequence>
<evidence type="ECO:0000256" key="1">
    <source>
        <dbReference type="SAM" id="SignalP"/>
    </source>
</evidence>
<evidence type="ECO:0008006" key="4">
    <source>
        <dbReference type="Google" id="ProtNLM"/>
    </source>
</evidence>
<gene>
    <name evidence="2" type="ORF">SD10_19650</name>
</gene>
<keyword evidence="1" id="KW-0732">Signal</keyword>
<dbReference type="STRING" id="1379870.SD10_19650"/>
<evidence type="ECO:0000313" key="2">
    <source>
        <dbReference type="EMBL" id="AKD56786.1"/>
    </source>
</evidence>
<dbReference type="OrthoDB" id="947982at2"/>
<reference evidence="2 3" key="1">
    <citation type="journal article" date="2014" name="Curr. Microbiol.">
        <title>Spirosoma radiotolerans sp. nov., a gamma-radiation-resistant bacterium isolated from gamma ray-irradiated soil.</title>
        <authorList>
            <person name="Lee J.J."/>
            <person name="Srinivasan S."/>
            <person name="Lim S."/>
            <person name="Joe M."/>
            <person name="Im S."/>
            <person name="Bae S.I."/>
            <person name="Park K.R."/>
            <person name="Han J.H."/>
            <person name="Park S.H."/>
            <person name="Joo B.M."/>
            <person name="Park S.J."/>
            <person name="Kim M.K."/>
        </authorList>
    </citation>
    <scope>NUCLEOTIDE SEQUENCE [LARGE SCALE GENOMIC DNA]</scope>
    <source>
        <strain evidence="2 3">DG5A</strain>
    </source>
</reference>
<dbReference type="EMBL" id="CP010429">
    <property type="protein sequence ID" value="AKD56786.1"/>
    <property type="molecule type" value="Genomic_DNA"/>
</dbReference>
<proteinExistence type="predicted"/>
<dbReference type="Proteomes" id="UP000033054">
    <property type="component" value="Chromosome"/>
</dbReference>
<keyword evidence="3" id="KW-1185">Reference proteome</keyword>
<dbReference type="HOGENOM" id="CLU_092752_0_0_10"/>
<feature type="signal peptide" evidence="1">
    <location>
        <begin position="1"/>
        <end position="20"/>
    </location>
</feature>
<organism evidence="2 3">
    <name type="scientific">Spirosoma radiotolerans</name>
    <dbReference type="NCBI Taxonomy" id="1379870"/>
    <lineage>
        <taxon>Bacteria</taxon>
        <taxon>Pseudomonadati</taxon>
        <taxon>Bacteroidota</taxon>
        <taxon>Cytophagia</taxon>
        <taxon>Cytophagales</taxon>
        <taxon>Cytophagaceae</taxon>
        <taxon>Spirosoma</taxon>
    </lineage>
</organism>
<dbReference type="AlphaFoldDB" id="A0A0E3V927"/>
<name>A0A0E3V927_9BACT</name>
<dbReference type="KEGG" id="srd:SD10_19650"/>